<dbReference type="PANTHER" id="PTHR30625:SF15">
    <property type="entry name" value="BIOPOLYMER TRANSPORT PROTEIN EXBB"/>
    <property type="match status" value="1"/>
</dbReference>
<evidence type="ECO:0000256" key="1">
    <source>
        <dbReference type="ARBA" id="ARBA00004651"/>
    </source>
</evidence>
<evidence type="ECO:0000313" key="12">
    <source>
        <dbReference type="EMBL" id="SFR12696.1"/>
    </source>
</evidence>
<keyword evidence="5 8" id="KW-0653">Protein transport</keyword>
<keyword evidence="6 10" id="KW-1133">Transmembrane helix</keyword>
<feature type="transmembrane region" description="Helical" evidence="10">
    <location>
        <begin position="20"/>
        <end position="41"/>
    </location>
</feature>
<gene>
    <name evidence="12" type="ORF">SAMN04515673_107106</name>
</gene>
<evidence type="ECO:0000256" key="4">
    <source>
        <dbReference type="ARBA" id="ARBA00022692"/>
    </source>
</evidence>
<name>A0A1I6E4S3_9RHOB</name>
<evidence type="ECO:0000256" key="6">
    <source>
        <dbReference type="ARBA" id="ARBA00022989"/>
    </source>
</evidence>
<dbReference type="InterPro" id="IPR050790">
    <property type="entry name" value="ExbB/TolQ_transport"/>
</dbReference>
<evidence type="ECO:0000256" key="7">
    <source>
        <dbReference type="ARBA" id="ARBA00023136"/>
    </source>
</evidence>
<keyword evidence="2 8" id="KW-0813">Transport</keyword>
<accession>A0A1I6E4S3</accession>
<evidence type="ECO:0000259" key="11">
    <source>
        <dbReference type="Pfam" id="PF01618"/>
    </source>
</evidence>
<evidence type="ECO:0000256" key="5">
    <source>
        <dbReference type="ARBA" id="ARBA00022927"/>
    </source>
</evidence>
<keyword evidence="3" id="KW-1003">Cell membrane</keyword>
<feature type="transmembrane region" description="Helical" evidence="10">
    <location>
        <begin position="157"/>
        <end position="181"/>
    </location>
</feature>
<feature type="transmembrane region" description="Helical" evidence="10">
    <location>
        <begin position="117"/>
        <end position="137"/>
    </location>
</feature>
<sequence>MIYLEMITERLAAIMELGGPVVMLLLGLSVVSLAVVLWKFWQLAYLGVGRHRQIAHALDLWDLGDRAGARAALQMSRSRLAPVLSRAASGSGSHGRAVAEAGAVLDRMERGFRILDSIAQIAPLLGLFGTVLGMIGAFQAMQEAGANVDPSTLAGGIWVALLTTAAGLAVAMPTSLMLTFFESRVARARGVAETAIETIFAPSQPTTQAAPAPGETLHSDAA</sequence>
<dbReference type="Proteomes" id="UP000199302">
    <property type="component" value="Unassembled WGS sequence"/>
</dbReference>
<comment type="similarity">
    <text evidence="8">Belongs to the exbB/tolQ family.</text>
</comment>
<dbReference type="GO" id="GO:0017038">
    <property type="term" value="P:protein import"/>
    <property type="evidence" value="ECO:0007669"/>
    <property type="project" value="TreeGrafter"/>
</dbReference>
<proteinExistence type="inferred from homology"/>
<feature type="domain" description="MotA/TolQ/ExbB proton channel" evidence="11">
    <location>
        <begin position="100"/>
        <end position="188"/>
    </location>
</feature>
<evidence type="ECO:0000256" key="10">
    <source>
        <dbReference type="SAM" id="Phobius"/>
    </source>
</evidence>
<keyword evidence="7 10" id="KW-0472">Membrane</keyword>
<protein>
    <submittedName>
        <fullName evidence="12">Outer membrane transport energization protein ExbB</fullName>
    </submittedName>
</protein>
<dbReference type="PANTHER" id="PTHR30625">
    <property type="entry name" value="PROTEIN TOLQ"/>
    <property type="match status" value="1"/>
</dbReference>
<feature type="region of interest" description="Disordered" evidence="9">
    <location>
        <begin position="202"/>
        <end position="222"/>
    </location>
</feature>
<dbReference type="RefSeq" id="WP_092080932.1">
    <property type="nucleotide sequence ID" value="NZ_FOYI01000007.1"/>
</dbReference>
<evidence type="ECO:0000256" key="3">
    <source>
        <dbReference type="ARBA" id="ARBA00022475"/>
    </source>
</evidence>
<dbReference type="Pfam" id="PF01618">
    <property type="entry name" value="MotA_ExbB"/>
    <property type="match status" value="1"/>
</dbReference>
<dbReference type="OrthoDB" id="4045at2"/>
<evidence type="ECO:0000256" key="9">
    <source>
        <dbReference type="SAM" id="MobiDB-lite"/>
    </source>
</evidence>
<keyword evidence="13" id="KW-1185">Reference proteome</keyword>
<dbReference type="EMBL" id="FOYI01000007">
    <property type="protein sequence ID" value="SFR12696.1"/>
    <property type="molecule type" value="Genomic_DNA"/>
</dbReference>
<dbReference type="STRING" id="871652.SAMN04515673_107106"/>
<dbReference type="AlphaFoldDB" id="A0A1I6E4S3"/>
<organism evidence="12 13">
    <name type="scientific">Poseidonocella sedimentorum</name>
    <dbReference type="NCBI Taxonomy" id="871652"/>
    <lineage>
        <taxon>Bacteria</taxon>
        <taxon>Pseudomonadati</taxon>
        <taxon>Pseudomonadota</taxon>
        <taxon>Alphaproteobacteria</taxon>
        <taxon>Rhodobacterales</taxon>
        <taxon>Roseobacteraceae</taxon>
        <taxon>Poseidonocella</taxon>
    </lineage>
</organism>
<dbReference type="GO" id="GO:0005886">
    <property type="term" value="C:plasma membrane"/>
    <property type="evidence" value="ECO:0007669"/>
    <property type="project" value="UniProtKB-SubCell"/>
</dbReference>
<feature type="compositionally biased region" description="Low complexity" evidence="9">
    <location>
        <begin position="202"/>
        <end position="213"/>
    </location>
</feature>
<keyword evidence="4 10" id="KW-0812">Transmembrane</keyword>
<comment type="subcellular location">
    <subcellularLocation>
        <location evidence="1">Cell membrane</location>
        <topology evidence="1">Multi-pass membrane protein</topology>
    </subcellularLocation>
    <subcellularLocation>
        <location evidence="8">Membrane</location>
        <topology evidence="8">Multi-pass membrane protein</topology>
    </subcellularLocation>
</comment>
<dbReference type="InterPro" id="IPR002898">
    <property type="entry name" value="MotA_ExbB_proton_chnl"/>
</dbReference>
<evidence type="ECO:0000256" key="8">
    <source>
        <dbReference type="RuleBase" id="RU004057"/>
    </source>
</evidence>
<evidence type="ECO:0000256" key="2">
    <source>
        <dbReference type="ARBA" id="ARBA00022448"/>
    </source>
</evidence>
<evidence type="ECO:0000313" key="13">
    <source>
        <dbReference type="Proteomes" id="UP000199302"/>
    </source>
</evidence>
<reference evidence="12 13" key="1">
    <citation type="submission" date="2016-10" db="EMBL/GenBank/DDBJ databases">
        <authorList>
            <person name="de Groot N.N."/>
        </authorList>
    </citation>
    <scope>NUCLEOTIDE SEQUENCE [LARGE SCALE GENOMIC DNA]</scope>
    <source>
        <strain evidence="13">KMM 9023,NRIC 0796,JCM 17311,KCTC 23692</strain>
    </source>
</reference>